<proteinExistence type="predicted"/>
<protein>
    <submittedName>
        <fullName evidence="1">Fis family transcriptional regulator</fullName>
    </submittedName>
</protein>
<reference evidence="2" key="1">
    <citation type="journal article" date="2019" name="Int. J. Syst. Evol. Microbiol.">
        <title>The Global Catalogue of Microorganisms (GCM) 10K type strain sequencing project: providing services to taxonomists for standard genome sequencing and annotation.</title>
        <authorList>
            <consortium name="The Broad Institute Genomics Platform"/>
            <consortium name="The Broad Institute Genome Sequencing Center for Infectious Disease"/>
            <person name="Wu L."/>
            <person name="Ma J."/>
        </authorList>
    </citation>
    <scope>NUCLEOTIDE SEQUENCE [LARGE SCALE GENOMIC DNA]</scope>
    <source>
        <strain evidence="2">KACC 12507</strain>
    </source>
</reference>
<comment type="caution">
    <text evidence="1">The sequence shown here is derived from an EMBL/GenBank/DDBJ whole genome shotgun (WGS) entry which is preliminary data.</text>
</comment>
<sequence length="111" mass="12499">MKKTVKKLDANVIKALTLSCEYLKGLTPEFLWLTHTADYSNFPASLQIRCVFTTDAASEGYLSVFAKRIHADLLKAGVLLKAPKHHIVFDSEQACLRDHEGNWKKRLASSH</sequence>
<name>A0ABV9LXD2_9ALTE</name>
<gene>
    <name evidence="1" type="ORF">ACFO4O_13675</name>
</gene>
<organism evidence="1 2">
    <name type="scientific">Glaciecola siphonariae</name>
    <dbReference type="NCBI Taxonomy" id="521012"/>
    <lineage>
        <taxon>Bacteria</taxon>
        <taxon>Pseudomonadati</taxon>
        <taxon>Pseudomonadota</taxon>
        <taxon>Gammaproteobacteria</taxon>
        <taxon>Alteromonadales</taxon>
        <taxon>Alteromonadaceae</taxon>
        <taxon>Glaciecola</taxon>
    </lineage>
</organism>
<dbReference type="EMBL" id="JBHSGU010000005">
    <property type="protein sequence ID" value="MFC4701217.1"/>
    <property type="molecule type" value="Genomic_DNA"/>
</dbReference>
<dbReference type="Proteomes" id="UP001595897">
    <property type="component" value="Unassembled WGS sequence"/>
</dbReference>
<dbReference type="RefSeq" id="WP_382409444.1">
    <property type="nucleotide sequence ID" value="NZ_JBHSGU010000005.1"/>
</dbReference>
<evidence type="ECO:0000313" key="1">
    <source>
        <dbReference type="EMBL" id="MFC4701217.1"/>
    </source>
</evidence>
<keyword evidence="2" id="KW-1185">Reference proteome</keyword>
<evidence type="ECO:0000313" key="2">
    <source>
        <dbReference type="Proteomes" id="UP001595897"/>
    </source>
</evidence>
<accession>A0ABV9LXD2</accession>